<name>A0A1G2QV47_9BACT</name>
<comment type="caution">
    <text evidence="1">The sequence shown here is derived from an EMBL/GenBank/DDBJ whole genome shotgun (WGS) entry which is preliminary data.</text>
</comment>
<protein>
    <submittedName>
        <fullName evidence="1">Uncharacterized protein</fullName>
    </submittedName>
</protein>
<evidence type="ECO:0000313" key="2">
    <source>
        <dbReference type="Proteomes" id="UP000178170"/>
    </source>
</evidence>
<dbReference type="Proteomes" id="UP000178170">
    <property type="component" value="Unassembled WGS sequence"/>
</dbReference>
<dbReference type="EMBL" id="MHTS01000024">
    <property type="protein sequence ID" value="OHA63892.1"/>
    <property type="molecule type" value="Genomic_DNA"/>
</dbReference>
<dbReference type="AlphaFoldDB" id="A0A1G2QV47"/>
<evidence type="ECO:0000313" key="1">
    <source>
        <dbReference type="EMBL" id="OHA63892.1"/>
    </source>
</evidence>
<reference evidence="1 2" key="1">
    <citation type="journal article" date="2016" name="Nat. Commun.">
        <title>Thousands of microbial genomes shed light on interconnected biogeochemical processes in an aquifer system.</title>
        <authorList>
            <person name="Anantharaman K."/>
            <person name="Brown C.T."/>
            <person name="Hug L.A."/>
            <person name="Sharon I."/>
            <person name="Castelle C.J."/>
            <person name="Probst A.J."/>
            <person name="Thomas B.C."/>
            <person name="Singh A."/>
            <person name="Wilkins M.J."/>
            <person name="Karaoz U."/>
            <person name="Brodie E.L."/>
            <person name="Williams K.H."/>
            <person name="Hubbard S.S."/>
            <person name="Banfield J.F."/>
        </authorList>
    </citation>
    <scope>NUCLEOTIDE SEQUENCE [LARGE SCALE GENOMIC DNA]</scope>
</reference>
<accession>A0A1G2QV47</accession>
<gene>
    <name evidence="1" type="ORF">A2843_01090</name>
</gene>
<sequence length="117" mass="13051">MENMLVLLVNPWDPQVQNPTLASDHKPEFGIVQIVLDKAGVRYDERRCVVKHGGKTSILPVGQLIPLLELSPGDARALTADEAFIKRAAEIVKKRAFQHMPPSQRNFLLEVISSKRG</sequence>
<organism evidence="1 2">
    <name type="scientific">Candidatus Wildermuthbacteria bacterium RIFCSPHIGHO2_01_FULL_48_27b</name>
    <dbReference type="NCBI Taxonomy" id="1802447"/>
    <lineage>
        <taxon>Bacteria</taxon>
        <taxon>Candidatus Wildermuthiibacteriota</taxon>
    </lineage>
</organism>
<proteinExistence type="predicted"/>